<dbReference type="Gene3D" id="1.20.81.30">
    <property type="entry name" value="Type II secretion system (T2SS), domain F"/>
    <property type="match status" value="1"/>
</dbReference>
<keyword evidence="5 6" id="KW-0472">Membrane</keyword>
<dbReference type="Proteomes" id="UP000295431">
    <property type="component" value="Unassembled WGS sequence"/>
</dbReference>
<feature type="transmembrane region" description="Helical" evidence="6">
    <location>
        <begin position="95"/>
        <end position="115"/>
    </location>
</feature>
<dbReference type="InterPro" id="IPR018076">
    <property type="entry name" value="T2SS_GspF_dom"/>
</dbReference>
<sequence>MAGSQERIDASAVPAVPKRKDDLFILARVADRVGAPFTGVAMDLLSPWRVKIRKRIDAAGRPRGMTVETYARQTAGYVVIFGGLAVLMLLSGERLLAFVCLLGTLQAEGVLVGRIRRRRDDIERTLPDFLDVLAVTVAAGLSLRHALARVAESMPGALADEFMVALRQMELGTPRREAFEDLRSRNDSDAIGQFVTAILQAEELGTALSTALMDIATDMRRESAQWAKRKAQKTSPKITGITTLLTLPALMMIVIGGLFYGADIQGGLGVFGG</sequence>
<dbReference type="PANTHER" id="PTHR35007:SF2">
    <property type="entry name" value="PILUS ASSEMBLE PROTEIN"/>
    <property type="match status" value="1"/>
</dbReference>
<evidence type="ECO:0000259" key="8">
    <source>
        <dbReference type="Pfam" id="PF19359"/>
    </source>
</evidence>
<organism evidence="9 10">
    <name type="scientific">Actinomadura bangladeshensis</name>
    <dbReference type="NCBI Taxonomy" id="453573"/>
    <lineage>
        <taxon>Bacteria</taxon>
        <taxon>Bacillati</taxon>
        <taxon>Actinomycetota</taxon>
        <taxon>Actinomycetes</taxon>
        <taxon>Streptosporangiales</taxon>
        <taxon>Thermomonosporaceae</taxon>
        <taxon>Actinomadura</taxon>
    </lineage>
</organism>
<evidence type="ECO:0000313" key="9">
    <source>
        <dbReference type="EMBL" id="TDC12411.1"/>
    </source>
</evidence>
<evidence type="ECO:0000256" key="6">
    <source>
        <dbReference type="SAM" id="Phobius"/>
    </source>
</evidence>
<dbReference type="InterPro" id="IPR042094">
    <property type="entry name" value="T2SS_GspF_sf"/>
</dbReference>
<dbReference type="AlphaFoldDB" id="A0A4R4NS02"/>
<accession>A0A4R4NS02</accession>
<keyword evidence="2" id="KW-1003">Cell membrane</keyword>
<evidence type="ECO:0000256" key="4">
    <source>
        <dbReference type="ARBA" id="ARBA00022989"/>
    </source>
</evidence>
<dbReference type="PANTHER" id="PTHR35007">
    <property type="entry name" value="INTEGRAL MEMBRANE PROTEIN-RELATED"/>
    <property type="match status" value="1"/>
</dbReference>
<feature type="transmembrane region" description="Helical" evidence="6">
    <location>
        <begin position="70"/>
        <end position="89"/>
    </location>
</feature>
<gene>
    <name evidence="9" type="ORF">E1284_23690</name>
</gene>
<comment type="subcellular location">
    <subcellularLocation>
        <location evidence="1">Cell membrane</location>
        <topology evidence="1">Multi-pass membrane protein</topology>
    </subcellularLocation>
</comment>
<feature type="domain" description="Type II secretion system protein GspF" evidence="7">
    <location>
        <begin position="129"/>
        <end position="255"/>
    </location>
</feature>
<name>A0A4R4NS02_9ACTN</name>
<evidence type="ECO:0000256" key="3">
    <source>
        <dbReference type="ARBA" id="ARBA00022692"/>
    </source>
</evidence>
<feature type="transmembrane region" description="Helical" evidence="6">
    <location>
        <begin position="238"/>
        <end position="260"/>
    </location>
</feature>
<keyword evidence="10" id="KW-1185">Reference proteome</keyword>
<dbReference type="GO" id="GO:0005886">
    <property type="term" value="C:plasma membrane"/>
    <property type="evidence" value="ECO:0007669"/>
    <property type="project" value="UniProtKB-SubCell"/>
</dbReference>
<dbReference type="Pfam" id="PF00482">
    <property type="entry name" value="T2SSF"/>
    <property type="match status" value="1"/>
</dbReference>
<dbReference type="Pfam" id="PF19359">
    <property type="entry name" value="DUF5936"/>
    <property type="match status" value="1"/>
</dbReference>
<evidence type="ECO:0000259" key="7">
    <source>
        <dbReference type="Pfam" id="PF00482"/>
    </source>
</evidence>
<keyword evidence="4 6" id="KW-1133">Transmembrane helix</keyword>
<evidence type="ECO:0000256" key="1">
    <source>
        <dbReference type="ARBA" id="ARBA00004651"/>
    </source>
</evidence>
<dbReference type="EMBL" id="SMJW01000130">
    <property type="protein sequence ID" value="TDC12411.1"/>
    <property type="molecule type" value="Genomic_DNA"/>
</dbReference>
<keyword evidence="3 6" id="KW-0812">Transmembrane</keyword>
<evidence type="ECO:0000256" key="5">
    <source>
        <dbReference type="ARBA" id="ARBA00023136"/>
    </source>
</evidence>
<dbReference type="OrthoDB" id="3362351at2"/>
<evidence type="ECO:0000313" key="10">
    <source>
        <dbReference type="Proteomes" id="UP000295431"/>
    </source>
</evidence>
<comment type="caution">
    <text evidence="9">The sequence shown here is derived from an EMBL/GenBank/DDBJ whole genome shotgun (WGS) entry which is preliminary data.</text>
</comment>
<protein>
    <submittedName>
        <fullName evidence="9">Type II secretion system (T2SS), F family protein</fullName>
    </submittedName>
</protein>
<proteinExistence type="predicted"/>
<feature type="domain" description="DUF5936" evidence="8">
    <location>
        <begin position="29"/>
        <end position="117"/>
    </location>
</feature>
<dbReference type="InterPro" id="IPR045980">
    <property type="entry name" value="DUF5936"/>
</dbReference>
<evidence type="ECO:0000256" key="2">
    <source>
        <dbReference type="ARBA" id="ARBA00022475"/>
    </source>
</evidence>
<reference evidence="9 10" key="1">
    <citation type="submission" date="2019-03" db="EMBL/GenBank/DDBJ databases">
        <title>Draft genome sequences of novel Actinobacteria.</title>
        <authorList>
            <person name="Sahin N."/>
            <person name="Ay H."/>
            <person name="Saygin H."/>
        </authorList>
    </citation>
    <scope>NUCLEOTIDE SEQUENCE [LARGE SCALE GENOMIC DNA]</scope>
    <source>
        <strain evidence="9 10">DSM 45347</strain>
    </source>
</reference>